<dbReference type="PANTHER" id="PTHR42973">
    <property type="entry name" value="BINDING OXIDOREDUCTASE, PUTATIVE (AFU_ORTHOLOGUE AFUA_1G17690)-RELATED"/>
    <property type="match status" value="1"/>
</dbReference>
<keyword evidence="3" id="KW-0285">Flavoprotein</keyword>
<reference evidence="8" key="1">
    <citation type="journal article" date="2023" name="Genome Biol. Evol.">
        <title>First Whole Genome Sequence and Flow Cytometry Genome Size Data for the Lichen-Forming Fungus Ramalina farinacea (Ascomycota).</title>
        <authorList>
            <person name="Llewellyn T."/>
            <person name="Mian S."/>
            <person name="Hill R."/>
            <person name="Leitch I.J."/>
            <person name="Gaya E."/>
        </authorList>
    </citation>
    <scope>NUCLEOTIDE SEQUENCE</scope>
    <source>
        <strain evidence="8">LIQ254RAFAR</strain>
    </source>
</reference>
<comment type="similarity">
    <text evidence="2">Belongs to the oxygen-dependent FAD-linked oxidoreductase family.</text>
</comment>
<dbReference type="InterPro" id="IPR012951">
    <property type="entry name" value="BBE"/>
</dbReference>
<dbReference type="GO" id="GO:0016491">
    <property type="term" value="F:oxidoreductase activity"/>
    <property type="evidence" value="ECO:0007669"/>
    <property type="project" value="UniProtKB-KW"/>
</dbReference>
<dbReference type="GO" id="GO:0071949">
    <property type="term" value="F:FAD binding"/>
    <property type="evidence" value="ECO:0007669"/>
    <property type="project" value="InterPro"/>
</dbReference>
<dbReference type="PROSITE" id="PS51387">
    <property type="entry name" value="FAD_PCMH"/>
    <property type="match status" value="1"/>
</dbReference>
<evidence type="ECO:0000313" key="9">
    <source>
        <dbReference type="Proteomes" id="UP001161017"/>
    </source>
</evidence>
<evidence type="ECO:0000256" key="2">
    <source>
        <dbReference type="ARBA" id="ARBA00005466"/>
    </source>
</evidence>
<dbReference type="Pfam" id="PF01565">
    <property type="entry name" value="FAD_binding_4"/>
    <property type="match status" value="1"/>
</dbReference>
<organism evidence="8 9">
    <name type="scientific">Ramalina farinacea</name>
    <dbReference type="NCBI Taxonomy" id="258253"/>
    <lineage>
        <taxon>Eukaryota</taxon>
        <taxon>Fungi</taxon>
        <taxon>Dikarya</taxon>
        <taxon>Ascomycota</taxon>
        <taxon>Pezizomycotina</taxon>
        <taxon>Lecanoromycetes</taxon>
        <taxon>OSLEUM clade</taxon>
        <taxon>Lecanoromycetidae</taxon>
        <taxon>Lecanorales</taxon>
        <taxon>Lecanorineae</taxon>
        <taxon>Ramalinaceae</taxon>
        <taxon>Ramalina</taxon>
    </lineage>
</organism>
<keyword evidence="4" id="KW-0274">FAD</keyword>
<gene>
    <name evidence="8" type="ORF">OHK93_003419</name>
</gene>
<evidence type="ECO:0000259" key="7">
    <source>
        <dbReference type="PROSITE" id="PS51387"/>
    </source>
</evidence>
<dbReference type="SUPFAM" id="SSF56176">
    <property type="entry name" value="FAD-binding/transporter-associated domain-like"/>
    <property type="match status" value="1"/>
</dbReference>
<protein>
    <recommendedName>
        <fullName evidence="7">FAD-binding PCMH-type domain-containing protein</fullName>
    </recommendedName>
</protein>
<dbReference type="InterPro" id="IPR016166">
    <property type="entry name" value="FAD-bd_PCMH"/>
</dbReference>
<dbReference type="Proteomes" id="UP001161017">
    <property type="component" value="Unassembled WGS sequence"/>
</dbReference>
<accession>A0AA43QTI4</accession>
<dbReference type="EMBL" id="JAPUFD010000018">
    <property type="protein sequence ID" value="MDI1492207.1"/>
    <property type="molecule type" value="Genomic_DNA"/>
</dbReference>
<dbReference type="Gene3D" id="3.30.43.10">
    <property type="entry name" value="Uridine Diphospho-n-acetylenolpyruvylglucosamine Reductase, domain 2"/>
    <property type="match status" value="1"/>
</dbReference>
<feature type="region of interest" description="Disordered" evidence="6">
    <location>
        <begin position="1"/>
        <end position="20"/>
    </location>
</feature>
<dbReference type="InterPro" id="IPR016167">
    <property type="entry name" value="FAD-bd_PCMH_sub1"/>
</dbReference>
<evidence type="ECO:0000256" key="5">
    <source>
        <dbReference type="ARBA" id="ARBA00023002"/>
    </source>
</evidence>
<evidence type="ECO:0000256" key="6">
    <source>
        <dbReference type="SAM" id="MobiDB-lite"/>
    </source>
</evidence>
<comment type="cofactor">
    <cofactor evidence="1">
        <name>FAD</name>
        <dbReference type="ChEBI" id="CHEBI:57692"/>
    </cofactor>
</comment>
<name>A0AA43QTI4_9LECA</name>
<dbReference type="InterPro" id="IPR036318">
    <property type="entry name" value="FAD-bd_PCMH-like_sf"/>
</dbReference>
<evidence type="ECO:0000256" key="4">
    <source>
        <dbReference type="ARBA" id="ARBA00022827"/>
    </source>
</evidence>
<evidence type="ECO:0000256" key="3">
    <source>
        <dbReference type="ARBA" id="ARBA00022630"/>
    </source>
</evidence>
<dbReference type="Gene3D" id="3.30.465.10">
    <property type="match status" value="1"/>
</dbReference>
<dbReference type="InterPro" id="IPR016169">
    <property type="entry name" value="FAD-bd_PCMH_sub2"/>
</dbReference>
<evidence type="ECO:0000313" key="8">
    <source>
        <dbReference type="EMBL" id="MDI1492207.1"/>
    </source>
</evidence>
<dbReference type="InterPro" id="IPR006094">
    <property type="entry name" value="Oxid_FAD_bind_N"/>
</dbReference>
<sequence length="493" mass="54558">MGSTGPTPRNDGSSLSTSDRQALADSLQGNLIVKGETSREEYDEVIKRWNEVYIKQANLVALVESDADVSQCVKFAAKHNLDVAIRGGGHSYHGASSTEGMVIDLRKLNRVTVDKSAKRVTGGGGCIAMDLEKAAEAEGLGVLFGAVNETGIGGLTTGGGIGWLTGEHGLAIDNLLSTRMVLASGEVVNASTNENTDLFWAIRGGGSNFGVVTEFEFRAFEQGPVFFQMLSYPMEKLKECVELLRRLRPEVVEPGQGKMQPMFAMIAPPSLPHTPAFMIFYDGPEEEAKKIAKPLYDLEPINTMGGMMPYTAVTGIFKMMEMKGFDRWASSSLHLTYPIDTEVLLAGIDKFLERVKHHGDAFKHSSFIVDLRDYRKVASVPTDTTAYANRYDAAVVVPDFRWDDAKLDQTARRETTGIAAFMKEMLKDKDKRTRVQHDGEREFESFYPNVSSGTEKIESVYGSNLPRLRDLKAKYDPDMMWNKWFSLTVYMSG</sequence>
<dbReference type="Gene3D" id="3.40.462.20">
    <property type="match status" value="1"/>
</dbReference>
<keyword evidence="9" id="KW-1185">Reference proteome</keyword>
<dbReference type="InterPro" id="IPR050416">
    <property type="entry name" value="FAD-linked_Oxidoreductase"/>
</dbReference>
<proteinExistence type="inferred from homology"/>
<comment type="caution">
    <text evidence="8">The sequence shown here is derived from an EMBL/GenBank/DDBJ whole genome shotgun (WGS) entry which is preliminary data.</text>
</comment>
<evidence type="ECO:0000256" key="1">
    <source>
        <dbReference type="ARBA" id="ARBA00001974"/>
    </source>
</evidence>
<dbReference type="AlphaFoldDB" id="A0AA43QTI4"/>
<dbReference type="Pfam" id="PF08031">
    <property type="entry name" value="BBE"/>
    <property type="match status" value="1"/>
</dbReference>
<keyword evidence="5" id="KW-0560">Oxidoreductase</keyword>
<feature type="domain" description="FAD-binding PCMH-type" evidence="7">
    <location>
        <begin position="53"/>
        <end position="222"/>
    </location>
</feature>
<dbReference type="PANTHER" id="PTHR42973:SF39">
    <property type="entry name" value="FAD-BINDING PCMH-TYPE DOMAIN-CONTAINING PROTEIN"/>
    <property type="match status" value="1"/>
</dbReference>